<organism evidence="1 2">
    <name type="scientific">Gigaspora margarita</name>
    <dbReference type="NCBI Taxonomy" id="4874"/>
    <lineage>
        <taxon>Eukaryota</taxon>
        <taxon>Fungi</taxon>
        <taxon>Fungi incertae sedis</taxon>
        <taxon>Mucoromycota</taxon>
        <taxon>Glomeromycotina</taxon>
        <taxon>Glomeromycetes</taxon>
        <taxon>Diversisporales</taxon>
        <taxon>Gigasporaceae</taxon>
        <taxon>Gigaspora</taxon>
    </lineage>
</organism>
<keyword evidence="2" id="KW-1185">Reference proteome</keyword>
<name>A0A8H3X9E1_GIGMA</name>
<evidence type="ECO:0000313" key="1">
    <source>
        <dbReference type="EMBL" id="KAF0436849.1"/>
    </source>
</evidence>
<dbReference type="Proteomes" id="UP000439903">
    <property type="component" value="Unassembled WGS sequence"/>
</dbReference>
<dbReference type="OrthoDB" id="2385582at2759"/>
<sequence>MILMANVTEQYFKTTPTNEWSYLGYLEAMKSYYQRYATIISLKSTWRKSFLTALRSIERSQDREQSEAATFLLNKKSNKQEIMEYWKSVEKERRLVKKQLDVKNNTQISALNMLNVATTDQSCQVIRLLEEQSNTQAPNDCFTEMQQHARSFDNKEGIKHARIHKCEQQECVVENLDNSENDYNDDDYETDDDIGENSSTVLAVERRKEKEERKGKKKSEFIISNGFKKFTDMYENMEDDKKWRLSTGKIVEDALYDFASKCSHEHASHSFIIDPTDKLYVDNDVFTKEELKEIGAYKRRSLPEIPDDLFDYLMTFAKDTLHELRHAIDQPIKVIQGNFNPKKHHDYDWIRYVMHTIVQEYEVGSLRKNHLEQWYNMHLWCAIVDRCFADVDDLNLIRGESCSVASGIRKNVNRTMPEVDKMERQKVGRKGDLVLRTSSDLEFGGREAGKTYKTDKGTKWLVESGLKLPKLLKDMLVQLASEVEWSTVVLRNLTTVGFVHADCRQMLLELDCPEGYVCRLSRGDVYKVADSITTHITETLPLIVTTWRAKAAIRDCVNKVQRRLVEVEEVLELIRCAGSMQFPGTVDNRTIIPTCFETPLKCNRCRQVKQ</sequence>
<dbReference type="EMBL" id="WTPW01001427">
    <property type="protein sequence ID" value="KAF0436849.1"/>
    <property type="molecule type" value="Genomic_DNA"/>
</dbReference>
<protein>
    <submittedName>
        <fullName evidence="1">Uncharacterized protein</fullName>
    </submittedName>
</protein>
<gene>
    <name evidence="1" type="ORF">F8M41_004651</name>
</gene>
<comment type="caution">
    <text evidence="1">The sequence shown here is derived from an EMBL/GenBank/DDBJ whole genome shotgun (WGS) entry which is preliminary data.</text>
</comment>
<proteinExistence type="predicted"/>
<evidence type="ECO:0000313" key="2">
    <source>
        <dbReference type="Proteomes" id="UP000439903"/>
    </source>
</evidence>
<reference evidence="1 2" key="1">
    <citation type="journal article" date="2019" name="Environ. Microbiol.">
        <title>At the nexus of three kingdoms: the genome of the mycorrhizal fungus Gigaspora margarita provides insights into plant, endobacterial and fungal interactions.</title>
        <authorList>
            <person name="Venice F."/>
            <person name="Ghignone S."/>
            <person name="Salvioli di Fossalunga A."/>
            <person name="Amselem J."/>
            <person name="Novero M."/>
            <person name="Xianan X."/>
            <person name="Sedzielewska Toro K."/>
            <person name="Morin E."/>
            <person name="Lipzen A."/>
            <person name="Grigoriev I.V."/>
            <person name="Henrissat B."/>
            <person name="Martin F.M."/>
            <person name="Bonfante P."/>
        </authorList>
    </citation>
    <scope>NUCLEOTIDE SEQUENCE [LARGE SCALE GENOMIC DNA]</scope>
    <source>
        <strain evidence="1 2">BEG34</strain>
    </source>
</reference>
<accession>A0A8H3X9E1</accession>
<dbReference type="AlphaFoldDB" id="A0A8H3X9E1"/>